<evidence type="ECO:0000313" key="5">
    <source>
        <dbReference type="Proteomes" id="UP000003671"/>
    </source>
</evidence>
<dbReference type="GO" id="GO:0032259">
    <property type="term" value="P:methylation"/>
    <property type="evidence" value="ECO:0007669"/>
    <property type="project" value="UniProtKB-KW"/>
</dbReference>
<dbReference type="PANTHER" id="PTHR43861">
    <property type="entry name" value="TRANS-ACONITATE 2-METHYLTRANSFERASE-RELATED"/>
    <property type="match status" value="1"/>
</dbReference>
<dbReference type="InterPro" id="IPR041698">
    <property type="entry name" value="Methyltransf_25"/>
</dbReference>
<dbReference type="SUPFAM" id="SSF53335">
    <property type="entry name" value="S-adenosyl-L-methionine-dependent methyltransferases"/>
    <property type="match status" value="1"/>
</dbReference>
<reference evidence="4" key="1">
    <citation type="submission" date="2009-09" db="EMBL/GenBank/DDBJ databases">
        <authorList>
            <person name="Weinstock G."/>
            <person name="Sodergren E."/>
            <person name="Clifton S."/>
            <person name="Fulton L."/>
            <person name="Fulton B."/>
            <person name="Courtney L."/>
            <person name="Fronick C."/>
            <person name="Harrison M."/>
            <person name="Strong C."/>
            <person name="Farmer C."/>
            <person name="Delahaunty K."/>
            <person name="Markovic C."/>
            <person name="Hall O."/>
            <person name="Minx P."/>
            <person name="Tomlinson C."/>
            <person name="Mitreva M."/>
            <person name="Nelson J."/>
            <person name="Hou S."/>
            <person name="Wollam A."/>
            <person name="Pepin K.H."/>
            <person name="Johnson M."/>
            <person name="Bhonagiri V."/>
            <person name="Nash W.E."/>
            <person name="Warren W."/>
            <person name="Chinwalla A."/>
            <person name="Mardis E.R."/>
            <person name="Wilson R.K."/>
        </authorList>
    </citation>
    <scope>NUCLEOTIDE SEQUENCE [LARGE SCALE GENOMIC DNA]</scope>
    <source>
        <strain evidence="4">DSM 20544</strain>
    </source>
</reference>
<dbReference type="EMBL" id="ABWK02000012">
    <property type="protein sequence ID" value="EEX69006.1"/>
    <property type="molecule type" value="Genomic_DNA"/>
</dbReference>
<evidence type="ECO:0000256" key="2">
    <source>
        <dbReference type="ARBA" id="ARBA00022679"/>
    </source>
</evidence>
<proteinExistence type="predicted"/>
<dbReference type="HOGENOM" id="CLU_037990_5_3_9"/>
<gene>
    <name evidence="4" type="ORF">MITSMUL_04076</name>
</gene>
<feature type="domain" description="Methyltransferase" evidence="3">
    <location>
        <begin position="38"/>
        <end position="127"/>
    </location>
</feature>
<keyword evidence="2" id="KW-0808">Transferase</keyword>
<dbReference type="AlphaFoldDB" id="C9KLJ2"/>
<dbReference type="GO" id="GO:0008168">
    <property type="term" value="F:methyltransferase activity"/>
    <property type="evidence" value="ECO:0007669"/>
    <property type="project" value="UniProtKB-KW"/>
</dbReference>
<dbReference type="eggNOG" id="COG4106">
    <property type="taxonomic scope" value="Bacteria"/>
</dbReference>
<keyword evidence="1 4" id="KW-0489">Methyltransferase</keyword>
<dbReference type="PANTHER" id="PTHR43861:SF1">
    <property type="entry name" value="TRANS-ACONITATE 2-METHYLTRANSFERASE"/>
    <property type="match status" value="1"/>
</dbReference>
<dbReference type="Pfam" id="PF13649">
    <property type="entry name" value="Methyltransf_25"/>
    <property type="match status" value="1"/>
</dbReference>
<comment type="caution">
    <text evidence="4">The sequence shown here is derived from an EMBL/GenBank/DDBJ whole genome shotgun (WGS) entry which is preliminary data.</text>
</comment>
<accession>C9KLJ2</accession>
<sequence>MKMNNTWDADSYRDNFSFVPKYGEDVLKLLTVGPGSKVVDLGCGNGSLTDRLQSLGYQVMGIDASPAMLEIARKEYPNISFQQADALSFQLDTPADAIFSNAVFHWIDADKQETLLRNVSRNLRPGGELVCEFGGYGCGEAVHSTLEELFREHKRTYKKIVFFPTIGQYAPLIEKCGMRVEYAILFDRPTPQKGTIKDWIRMFDLKPFDGIPEEETDEIINEAEERLRSRLFIDGTWYVDYVRIRLRARKL</sequence>
<dbReference type="CDD" id="cd02440">
    <property type="entry name" value="AdoMet_MTases"/>
    <property type="match status" value="1"/>
</dbReference>
<organism evidence="4 5">
    <name type="scientific">Mitsuokella multacida DSM 20544</name>
    <dbReference type="NCBI Taxonomy" id="500635"/>
    <lineage>
        <taxon>Bacteria</taxon>
        <taxon>Bacillati</taxon>
        <taxon>Bacillota</taxon>
        <taxon>Negativicutes</taxon>
        <taxon>Selenomonadales</taxon>
        <taxon>Selenomonadaceae</taxon>
        <taxon>Mitsuokella</taxon>
    </lineage>
</organism>
<dbReference type="Proteomes" id="UP000003671">
    <property type="component" value="Unassembled WGS sequence"/>
</dbReference>
<protein>
    <submittedName>
        <fullName evidence="4">Methyltransferase domain protein</fullName>
    </submittedName>
</protein>
<evidence type="ECO:0000256" key="1">
    <source>
        <dbReference type="ARBA" id="ARBA00022603"/>
    </source>
</evidence>
<keyword evidence="5" id="KW-1185">Reference proteome</keyword>
<dbReference type="Gene3D" id="3.40.50.150">
    <property type="entry name" value="Vaccinia Virus protein VP39"/>
    <property type="match status" value="1"/>
</dbReference>
<evidence type="ECO:0000259" key="3">
    <source>
        <dbReference type="Pfam" id="PF13649"/>
    </source>
</evidence>
<name>C9KLJ2_9FIRM</name>
<dbReference type="STRING" id="500635.MITSMUL_04076"/>
<dbReference type="InterPro" id="IPR029063">
    <property type="entry name" value="SAM-dependent_MTases_sf"/>
</dbReference>
<evidence type="ECO:0000313" key="4">
    <source>
        <dbReference type="EMBL" id="EEX69006.1"/>
    </source>
</evidence>